<dbReference type="InterPro" id="IPR012934">
    <property type="entry name" value="Znf_AD"/>
</dbReference>
<gene>
    <name evidence="6" type="ORF">CHIRRI_LOCUS6233</name>
</gene>
<feature type="compositionally biased region" description="Polar residues" evidence="3">
    <location>
        <begin position="314"/>
        <end position="347"/>
    </location>
</feature>
<dbReference type="SMART" id="SM00355">
    <property type="entry name" value="ZnF_C2H2"/>
    <property type="match status" value="3"/>
</dbReference>
<keyword evidence="2" id="KW-0862">Zinc</keyword>
<keyword evidence="7" id="KW-1185">Reference proteome</keyword>
<dbReference type="InterPro" id="IPR013087">
    <property type="entry name" value="Znf_C2H2_type"/>
</dbReference>
<dbReference type="Gene3D" id="3.40.1800.20">
    <property type="match status" value="1"/>
</dbReference>
<dbReference type="PROSITE" id="PS51915">
    <property type="entry name" value="ZAD"/>
    <property type="match status" value="1"/>
</dbReference>
<dbReference type="Pfam" id="PF00096">
    <property type="entry name" value="zf-C2H2"/>
    <property type="match status" value="2"/>
</dbReference>
<dbReference type="PANTHER" id="PTHR39942">
    <property type="entry name" value="BCDNA.LD26519-RELATED"/>
    <property type="match status" value="1"/>
</dbReference>
<dbReference type="Gene3D" id="3.30.160.60">
    <property type="entry name" value="Classic Zinc Finger"/>
    <property type="match status" value="2"/>
</dbReference>
<evidence type="ECO:0000259" key="4">
    <source>
        <dbReference type="PROSITE" id="PS50157"/>
    </source>
</evidence>
<feature type="binding site" evidence="2">
    <location>
        <position position="11"/>
    </location>
    <ligand>
        <name>Zn(2+)</name>
        <dbReference type="ChEBI" id="CHEBI:29105"/>
    </ligand>
</feature>
<dbReference type="SMART" id="SM00868">
    <property type="entry name" value="zf-AD"/>
    <property type="match status" value="1"/>
</dbReference>
<keyword evidence="2" id="KW-0479">Metal-binding</keyword>
<dbReference type="SUPFAM" id="SSF57716">
    <property type="entry name" value="Glucocorticoid receptor-like (DNA-binding domain)"/>
    <property type="match status" value="1"/>
</dbReference>
<dbReference type="EMBL" id="OU895878">
    <property type="protein sequence ID" value="CAG9803332.1"/>
    <property type="molecule type" value="Genomic_DNA"/>
</dbReference>
<dbReference type="Proteomes" id="UP001153620">
    <property type="component" value="Chromosome 2"/>
</dbReference>
<dbReference type="InterPro" id="IPR036236">
    <property type="entry name" value="Znf_C2H2_sf"/>
</dbReference>
<reference evidence="6" key="1">
    <citation type="submission" date="2022-01" db="EMBL/GenBank/DDBJ databases">
        <authorList>
            <person name="King R."/>
        </authorList>
    </citation>
    <scope>NUCLEOTIDE SEQUENCE</scope>
</reference>
<name>A0A9N9RTT3_9DIPT</name>
<evidence type="ECO:0000256" key="2">
    <source>
        <dbReference type="PROSITE-ProRule" id="PRU01263"/>
    </source>
</evidence>
<proteinExistence type="predicted"/>
<feature type="domain" description="ZAD" evidence="5">
    <location>
        <begin position="9"/>
        <end position="87"/>
    </location>
</feature>
<feature type="binding site" evidence="2">
    <location>
        <position position="14"/>
    </location>
    <ligand>
        <name>Zn(2+)</name>
        <dbReference type="ChEBI" id="CHEBI:29105"/>
    </ligand>
</feature>
<dbReference type="SUPFAM" id="SSF57667">
    <property type="entry name" value="beta-beta-alpha zinc fingers"/>
    <property type="match status" value="1"/>
</dbReference>
<evidence type="ECO:0000259" key="5">
    <source>
        <dbReference type="PROSITE" id="PS51915"/>
    </source>
</evidence>
<reference evidence="6" key="2">
    <citation type="submission" date="2022-10" db="EMBL/GenBank/DDBJ databases">
        <authorList>
            <consortium name="ENA_rothamsted_submissions"/>
            <consortium name="culmorum"/>
            <person name="King R."/>
        </authorList>
    </citation>
    <scope>NUCLEOTIDE SEQUENCE</scope>
</reference>
<dbReference type="Pfam" id="PF07776">
    <property type="entry name" value="zf-AD"/>
    <property type="match status" value="1"/>
</dbReference>
<evidence type="ECO:0000313" key="6">
    <source>
        <dbReference type="EMBL" id="CAG9803332.1"/>
    </source>
</evidence>
<feature type="domain" description="C2H2-type" evidence="4">
    <location>
        <begin position="518"/>
        <end position="545"/>
    </location>
</feature>
<accession>A0A9N9RTT3</accession>
<feature type="binding site" evidence="2">
    <location>
        <position position="60"/>
    </location>
    <ligand>
        <name>Zn(2+)</name>
        <dbReference type="ChEBI" id="CHEBI:29105"/>
    </ligand>
</feature>
<dbReference type="PROSITE" id="PS50157">
    <property type="entry name" value="ZINC_FINGER_C2H2_2"/>
    <property type="match status" value="3"/>
</dbReference>
<dbReference type="AlphaFoldDB" id="A0A9N9RTT3"/>
<evidence type="ECO:0000313" key="7">
    <source>
        <dbReference type="Proteomes" id="UP001153620"/>
    </source>
</evidence>
<dbReference type="OrthoDB" id="654211at2759"/>
<keyword evidence="1" id="KW-0863">Zinc-finger</keyword>
<sequence length="585" mass="66897">MSAISTLENRCRICALLFSDLTCAIPIFGQTSANFFLQRKIEKYLYITVLEEDLLPKTICATCFLKIESIDKFAFSAAKNQECFLQWLKTNQQAKLDENNITQTTIETSTNSDFSFSNITIKKEFNHRQQIVIQPQKSRNARHVDHITLEQIINDQIIKNPKLPASTTITKIDESTKRQRVQSQQQQKSEATNISIVSYNNLQIGQVIKDYELLKLILRALKWEEFDRKASYNELIERLKRSHCRDILTNKNLLSDNDVVQLLRSYVNDSMLSSFKAQQVTPHQNISKIFVTQPVNQPLVISSPQQQSSPSQLRVPSTQIPATNVPTKSSPQKSQLQTQEKPQIQQHEMSTASSEEAMEVSIDPEMFLAINEETVTIDDDEEDEEDENTTSAVETKIETAKLVEKEDTTTTSEENVGNNGNYICSSCPKEFTSSTDLQNHVTDHLITTAAIKNNAEQSNSTEKTTVVQQKVTRSSVAERLLKKRKENDRLKSRRKKIVIRINPSPKRNIRERAKSTPFVCLICKRNLSSKRNLTLHIDTHKNKNGKFPCDGDDCRKIFAKIENLVKHKLEAHEKASKRKKNQNEK</sequence>
<feature type="compositionally biased region" description="Low complexity" evidence="3">
    <location>
        <begin position="302"/>
        <end position="312"/>
    </location>
</feature>
<feature type="region of interest" description="Disordered" evidence="3">
    <location>
        <begin position="301"/>
        <end position="356"/>
    </location>
</feature>
<feature type="domain" description="C2H2-type" evidence="4">
    <location>
        <begin position="547"/>
        <end position="577"/>
    </location>
</feature>
<dbReference type="PROSITE" id="PS00028">
    <property type="entry name" value="ZINC_FINGER_C2H2_1"/>
    <property type="match status" value="3"/>
</dbReference>
<dbReference type="GO" id="GO:0008270">
    <property type="term" value="F:zinc ion binding"/>
    <property type="evidence" value="ECO:0007669"/>
    <property type="project" value="UniProtKB-UniRule"/>
</dbReference>
<organism evidence="6 7">
    <name type="scientific">Chironomus riparius</name>
    <dbReference type="NCBI Taxonomy" id="315576"/>
    <lineage>
        <taxon>Eukaryota</taxon>
        <taxon>Metazoa</taxon>
        <taxon>Ecdysozoa</taxon>
        <taxon>Arthropoda</taxon>
        <taxon>Hexapoda</taxon>
        <taxon>Insecta</taxon>
        <taxon>Pterygota</taxon>
        <taxon>Neoptera</taxon>
        <taxon>Endopterygota</taxon>
        <taxon>Diptera</taxon>
        <taxon>Nematocera</taxon>
        <taxon>Chironomoidea</taxon>
        <taxon>Chironomidae</taxon>
        <taxon>Chironominae</taxon>
        <taxon>Chironomus</taxon>
    </lineage>
</organism>
<protein>
    <submittedName>
        <fullName evidence="6">Uncharacterized protein</fullName>
    </submittedName>
</protein>
<feature type="binding site" evidence="2">
    <location>
        <position position="63"/>
    </location>
    <ligand>
        <name>Zn(2+)</name>
        <dbReference type="ChEBI" id="CHEBI:29105"/>
    </ligand>
</feature>
<dbReference type="PANTHER" id="PTHR39942:SF1">
    <property type="entry name" value="BCDNA.LD26519-RELATED"/>
    <property type="match status" value="1"/>
</dbReference>
<feature type="domain" description="C2H2-type" evidence="4">
    <location>
        <begin position="422"/>
        <end position="444"/>
    </location>
</feature>
<dbReference type="GO" id="GO:0005634">
    <property type="term" value="C:nucleus"/>
    <property type="evidence" value="ECO:0007669"/>
    <property type="project" value="InterPro"/>
</dbReference>
<evidence type="ECO:0000256" key="1">
    <source>
        <dbReference type="PROSITE-ProRule" id="PRU00042"/>
    </source>
</evidence>
<evidence type="ECO:0000256" key="3">
    <source>
        <dbReference type="SAM" id="MobiDB-lite"/>
    </source>
</evidence>